<accession>A0A833T0R7</accession>
<reference evidence="1" key="1">
    <citation type="submission" date="2020-04" db="EMBL/GenBank/DDBJ databases">
        <title>Hybrid Assembly of Korean Phytophthora infestans isolates.</title>
        <authorList>
            <person name="Prokchorchik M."/>
            <person name="Lee Y."/>
            <person name="Seo J."/>
            <person name="Cho J.-H."/>
            <person name="Park Y.-E."/>
            <person name="Jang D.-C."/>
            <person name="Im J.-S."/>
            <person name="Choi J.-G."/>
            <person name="Park H.-J."/>
            <person name="Lee G.-B."/>
            <person name="Lee Y.-G."/>
            <person name="Hong S.-Y."/>
            <person name="Cho K."/>
            <person name="Sohn K.H."/>
        </authorList>
    </citation>
    <scope>NUCLEOTIDE SEQUENCE</scope>
    <source>
        <strain evidence="1">KR_1_A1</strain>
    </source>
</reference>
<evidence type="ECO:0000313" key="1">
    <source>
        <dbReference type="EMBL" id="KAF4035039.1"/>
    </source>
</evidence>
<comment type="caution">
    <text evidence="1">The sequence shown here is derived from an EMBL/GenBank/DDBJ whole genome shotgun (WGS) entry which is preliminary data.</text>
</comment>
<name>A0A833T0R7_PHYIN</name>
<evidence type="ECO:0000313" key="2">
    <source>
        <dbReference type="Proteomes" id="UP000602510"/>
    </source>
</evidence>
<dbReference type="AlphaFoldDB" id="A0A833T0R7"/>
<keyword evidence="2" id="KW-1185">Reference proteome</keyword>
<dbReference type="EMBL" id="WSZM01000331">
    <property type="protein sequence ID" value="KAF4035039.1"/>
    <property type="molecule type" value="Genomic_DNA"/>
</dbReference>
<dbReference type="Proteomes" id="UP000602510">
    <property type="component" value="Unassembled WGS sequence"/>
</dbReference>
<gene>
    <name evidence="1" type="ORF">GN244_ATG12805</name>
</gene>
<sequence length="414" mass="46440">MLIADSNYSPEDRGVSSIKELAQTISVDKLAKSIKTLVAPDSQTKIAKRFNKIKGKGVESNVLLSDKFDDSASYVLLKVLKGEQAAADKAIFATLATHYGDAFLPHLLGAKRMGKHSIVSRLETIQLKNWMGDGKSVDDVYRILKLDEEGQNILKSPALSTWMSYASKLKEDPLNMLLLKLRAQYDDAVVLKMIAMSKDKSDDDTFRKLEGALMGKWRQDGKTADDVFRLLKLDEEGSDLLRNPLLKAWFSDKKSVNDAKLAWMIGTAKQDPSATWIAGNMESRLIKQWSGERKSGEDVFTLIGLHKERDQLFKSPVWSTWEAYLKKIEKEPYKAMYAVLGARFDDSQLAALVSSSKEAEKVILNVWSANGKAADEVFDLLKLERAGEQDVRESGIWHLGHLCRQVEQTQAIPR</sequence>
<protein>
    <submittedName>
        <fullName evidence="1">Uncharacterized protein</fullName>
    </submittedName>
</protein>
<proteinExistence type="predicted"/>
<organism evidence="1 2">
    <name type="scientific">Phytophthora infestans</name>
    <name type="common">Potato late blight agent</name>
    <name type="synonym">Botrytis infestans</name>
    <dbReference type="NCBI Taxonomy" id="4787"/>
    <lineage>
        <taxon>Eukaryota</taxon>
        <taxon>Sar</taxon>
        <taxon>Stramenopiles</taxon>
        <taxon>Oomycota</taxon>
        <taxon>Peronosporomycetes</taxon>
        <taxon>Peronosporales</taxon>
        <taxon>Peronosporaceae</taxon>
        <taxon>Phytophthora</taxon>
    </lineage>
</organism>